<evidence type="ECO:0000313" key="2">
    <source>
        <dbReference type="Proteomes" id="UP000036932"/>
    </source>
</evidence>
<evidence type="ECO:0000313" key="1">
    <source>
        <dbReference type="EMBL" id="KOR90360.1"/>
    </source>
</evidence>
<dbReference type="PATRIC" id="fig|1705565.3.peg.5130"/>
<gene>
    <name evidence="1" type="ORF">AM231_15330</name>
</gene>
<dbReference type="RefSeq" id="WP_054403300.1">
    <property type="nucleotide sequence ID" value="NZ_LIUT01000001.1"/>
</dbReference>
<sequence length="191" mass="22270">MEDNSLDCGLTISNMSHELFNDALYYKEQSETFTDFFIQWRYKRSAIISFCASAEAWMSSLIKCNLKDKSISSREQEVLDFINDHNANMPVGYNNVRRKLYNFIPAAITGSTLNWTTNRNVNFERYIVLSNMRNNIVHYATRNGSVIRSNEFSDLLDQAAQIIEDLFNEYDILGSRVKTPSWFKERLSKEI</sequence>
<evidence type="ECO:0008006" key="3">
    <source>
        <dbReference type="Google" id="ProtNLM"/>
    </source>
</evidence>
<accession>A0A0M1P7S9</accession>
<comment type="caution">
    <text evidence="1">The sequence shown here is derived from an EMBL/GenBank/DDBJ whole genome shotgun (WGS) entry which is preliminary data.</text>
</comment>
<dbReference type="OrthoDB" id="2659892at2"/>
<organism evidence="1 2">
    <name type="scientific">Paenibacillus solani</name>
    <dbReference type="NCBI Taxonomy" id="1705565"/>
    <lineage>
        <taxon>Bacteria</taxon>
        <taxon>Bacillati</taxon>
        <taxon>Bacillota</taxon>
        <taxon>Bacilli</taxon>
        <taxon>Bacillales</taxon>
        <taxon>Paenibacillaceae</taxon>
        <taxon>Paenibacillus</taxon>
    </lineage>
</organism>
<reference evidence="2" key="1">
    <citation type="submission" date="2015-08" db="EMBL/GenBank/DDBJ databases">
        <title>Genome sequencing project for genomic taxonomy and phylogenomics of Bacillus-like bacteria.</title>
        <authorList>
            <person name="Liu B."/>
            <person name="Wang J."/>
            <person name="Zhu Y."/>
            <person name="Liu G."/>
            <person name="Chen Q."/>
            <person name="Chen Z."/>
            <person name="Lan J."/>
            <person name="Che J."/>
            <person name="Ge C."/>
            <person name="Shi H."/>
            <person name="Pan Z."/>
            <person name="Liu X."/>
        </authorList>
    </citation>
    <scope>NUCLEOTIDE SEQUENCE [LARGE SCALE GENOMIC DNA]</scope>
    <source>
        <strain evidence="2">FJAT-22460</strain>
    </source>
</reference>
<keyword evidence="2" id="KW-1185">Reference proteome</keyword>
<protein>
    <recommendedName>
        <fullName evidence="3">RiboL-PSP-HEPN domain-containing protein</fullName>
    </recommendedName>
</protein>
<dbReference type="EMBL" id="LIUT01000001">
    <property type="protein sequence ID" value="KOR90360.1"/>
    <property type="molecule type" value="Genomic_DNA"/>
</dbReference>
<name>A0A0M1P7S9_9BACL</name>
<proteinExistence type="predicted"/>
<dbReference type="AlphaFoldDB" id="A0A0M1P7S9"/>
<dbReference type="Proteomes" id="UP000036932">
    <property type="component" value="Unassembled WGS sequence"/>
</dbReference>